<dbReference type="InterPro" id="IPR036388">
    <property type="entry name" value="WH-like_DNA-bd_sf"/>
</dbReference>
<protein>
    <recommendedName>
        <fullName evidence="11">HSF-type DNA-binding domain-containing protein</fullName>
    </recommendedName>
</protein>
<dbReference type="GO" id="GO:0005634">
    <property type="term" value="C:nucleus"/>
    <property type="evidence" value="ECO:0007669"/>
    <property type="project" value="UniProtKB-SubCell"/>
</dbReference>
<name>A0A830HHV5_9CHLO</name>
<accession>A0A830HHV5</accession>
<feature type="region of interest" description="Disordered" evidence="10">
    <location>
        <begin position="1"/>
        <end position="29"/>
    </location>
</feature>
<sequence>MSSSVNLVSGLGGLDTPPPPPRSGSLVDNGNPLMLLSSLIHNANANNAYANMANVAQQQGDIPRTFTSSSTTHTNKSLPQQPQLQQNMQKRTSSNSTNSAQTQAAKEQQQQQQQQPTQPAANSLPPPFLLKTFDMVDDSATNAVIAWAPSEDSTNNNNVSRFVVWKPAEFARDLLPRFFKHNNFSSFVRQLNTYGFRKVDPDRWEFANENFVCGRRDLLRNIVRRKPTSTNEQQQPASPTAAAPPAAKKATPTTSSGNGTTPTCTPAPANVTVTVPRVPTHPLTLMTAPRRPSLQKLNVERAPSAVTIGGCNSAFTVLSPTSGIVGVEPPTTPKTSAASLAAAITVIGDAVQSAVTRALTTFAEEAPAHAAAAAAAIEAMGVGNNNNNNNNNASEPHARSPEQIRDGLEEALITGLRAAAAPGRAAMAHVAALESRLAKLEAAAAAAAASDGTNKNNDMAIATTKAGEEEVGGSAGGGSFTSMHREIDEEIPNEDVPPSKRARIVGGFQSVEV</sequence>
<gene>
    <name evidence="12" type="ORF">PPROV_000411200</name>
</gene>
<keyword evidence="6" id="KW-0238">DNA-binding</keyword>
<keyword evidence="4" id="KW-0805">Transcription regulation</keyword>
<evidence type="ECO:0000256" key="7">
    <source>
        <dbReference type="ARBA" id="ARBA00023163"/>
    </source>
</evidence>
<feature type="compositionally biased region" description="Polar residues" evidence="10">
    <location>
        <begin position="63"/>
        <end position="77"/>
    </location>
</feature>
<evidence type="ECO:0000256" key="5">
    <source>
        <dbReference type="ARBA" id="ARBA00023016"/>
    </source>
</evidence>
<dbReference type="PANTHER" id="PTHR10015:SF427">
    <property type="entry name" value="HEAT SHOCK FACTOR PROTEIN"/>
    <property type="match status" value="1"/>
</dbReference>
<dbReference type="EMBL" id="BNJQ01000010">
    <property type="protein sequence ID" value="GHP05360.1"/>
    <property type="molecule type" value="Genomic_DNA"/>
</dbReference>
<comment type="subcellular location">
    <subcellularLocation>
        <location evidence="1">Nucleus</location>
    </subcellularLocation>
</comment>
<feature type="region of interest" description="Disordered" evidence="10">
    <location>
        <begin position="226"/>
        <end position="271"/>
    </location>
</feature>
<dbReference type="SMART" id="SM00415">
    <property type="entry name" value="HSF"/>
    <property type="match status" value="1"/>
</dbReference>
<dbReference type="Proteomes" id="UP000660262">
    <property type="component" value="Unassembled WGS sequence"/>
</dbReference>
<keyword evidence="7" id="KW-0804">Transcription</keyword>
<feature type="compositionally biased region" description="Low complexity" evidence="10">
    <location>
        <begin position="236"/>
        <end position="271"/>
    </location>
</feature>
<feature type="compositionally biased region" description="Low complexity" evidence="10">
    <location>
        <begin position="78"/>
        <end position="121"/>
    </location>
</feature>
<comment type="subunit">
    <text evidence="2">Homotrimer.</text>
</comment>
<dbReference type="FunFam" id="1.10.10.10:FF:000037">
    <property type="entry name" value="Heat stress transcription factor B-4"/>
    <property type="match status" value="1"/>
</dbReference>
<dbReference type="OrthoDB" id="60033at2759"/>
<dbReference type="AlphaFoldDB" id="A0A830HHV5"/>
<evidence type="ECO:0000313" key="12">
    <source>
        <dbReference type="EMBL" id="GHP05360.1"/>
    </source>
</evidence>
<dbReference type="GO" id="GO:0000978">
    <property type="term" value="F:RNA polymerase II cis-regulatory region sequence-specific DNA binding"/>
    <property type="evidence" value="ECO:0007669"/>
    <property type="project" value="TreeGrafter"/>
</dbReference>
<reference evidence="12" key="1">
    <citation type="submission" date="2020-10" db="EMBL/GenBank/DDBJ databases">
        <title>Unveiling of a novel bifunctional photoreceptor, Dualchrome1, isolated from a cosmopolitan green alga.</title>
        <authorList>
            <person name="Suzuki S."/>
            <person name="Kawachi M."/>
        </authorList>
    </citation>
    <scope>NUCLEOTIDE SEQUENCE</scope>
    <source>
        <strain evidence="12">NIES 2893</strain>
    </source>
</reference>
<dbReference type="PROSITE" id="PS00434">
    <property type="entry name" value="HSF_DOMAIN"/>
    <property type="match status" value="1"/>
</dbReference>
<evidence type="ECO:0000256" key="1">
    <source>
        <dbReference type="ARBA" id="ARBA00004123"/>
    </source>
</evidence>
<evidence type="ECO:0000313" key="13">
    <source>
        <dbReference type="Proteomes" id="UP000660262"/>
    </source>
</evidence>
<evidence type="ECO:0000256" key="8">
    <source>
        <dbReference type="ARBA" id="ARBA00023242"/>
    </source>
</evidence>
<feature type="region of interest" description="Disordered" evidence="10">
    <location>
        <begin position="63"/>
        <end position="129"/>
    </location>
</feature>
<proteinExistence type="inferred from homology"/>
<evidence type="ECO:0000259" key="11">
    <source>
        <dbReference type="PROSITE" id="PS00434"/>
    </source>
</evidence>
<evidence type="ECO:0000256" key="2">
    <source>
        <dbReference type="ARBA" id="ARBA00011233"/>
    </source>
</evidence>
<keyword evidence="8" id="KW-0539">Nucleus</keyword>
<evidence type="ECO:0000256" key="10">
    <source>
        <dbReference type="SAM" id="MobiDB-lite"/>
    </source>
</evidence>
<dbReference type="GO" id="GO:0003700">
    <property type="term" value="F:DNA-binding transcription factor activity"/>
    <property type="evidence" value="ECO:0007669"/>
    <property type="project" value="InterPro"/>
</dbReference>
<evidence type="ECO:0000256" key="6">
    <source>
        <dbReference type="ARBA" id="ARBA00023125"/>
    </source>
</evidence>
<organism evidence="12 13">
    <name type="scientific">Pycnococcus provasolii</name>
    <dbReference type="NCBI Taxonomy" id="41880"/>
    <lineage>
        <taxon>Eukaryota</taxon>
        <taxon>Viridiplantae</taxon>
        <taxon>Chlorophyta</taxon>
        <taxon>Pseudoscourfieldiophyceae</taxon>
        <taxon>Pseudoscourfieldiales</taxon>
        <taxon>Pycnococcaceae</taxon>
        <taxon>Pycnococcus</taxon>
    </lineage>
</organism>
<feature type="domain" description="HSF-type DNA-binding" evidence="11">
    <location>
        <begin position="175"/>
        <end position="199"/>
    </location>
</feature>
<keyword evidence="13" id="KW-1185">Reference proteome</keyword>
<feature type="region of interest" description="Disordered" evidence="10">
    <location>
        <begin position="490"/>
        <end position="513"/>
    </location>
</feature>
<dbReference type="SUPFAM" id="SSF46785">
    <property type="entry name" value="Winged helix' DNA-binding domain"/>
    <property type="match status" value="1"/>
</dbReference>
<dbReference type="InterPro" id="IPR000232">
    <property type="entry name" value="HSF_DNA-bd"/>
</dbReference>
<keyword evidence="5" id="KW-0346">Stress response</keyword>
<dbReference type="GO" id="GO:0034605">
    <property type="term" value="P:cellular response to heat"/>
    <property type="evidence" value="ECO:0007669"/>
    <property type="project" value="TreeGrafter"/>
</dbReference>
<dbReference type="Pfam" id="PF00447">
    <property type="entry name" value="HSF_DNA-bind"/>
    <property type="match status" value="1"/>
</dbReference>
<dbReference type="Gene3D" id="1.10.10.10">
    <property type="entry name" value="Winged helix-like DNA-binding domain superfamily/Winged helix DNA-binding domain"/>
    <property type="match status" value="1"/>
</dbReference>
<evidence type="ECO:0000256" key="9">
    <source>
        <dbReference type="RuleBase" id="RU004020"/>
    </source>
</evidence>
<evidence type="ECO:0000256" key="3">
    <source>
        <dbReference type="ARBA" id="ARBA00022553"/>
    </source>
</evidence>
<dbReference type="InterPro" id="IPR036390">
    <property type="entry name" value="WH_DNA-bd_sf"/>
</dbReference>
<dbReference type="PANTHER" id="PTHR10015">
    <property type="entry name" value="HEAT SHOCK TRANSCRIPTION FACTOR"/>
    <property type="match status" value="1"/>
</dbReference>
<keyword evidence="3" id="KW-0597">Phosphoprotein</keyword>
<dbReference type="GO" id="GO:0006357">
    <property type="term" value="P:regulation of transcription by RNA polymerase II"/>
    <property type="evidence" value="ECO:0007669"/>
    <property type="project" value="TreeGrafter"/>
</dbReference>
<evidence type="ECO:0000256" key="4">
    <source>
        <dbReference type="ARBA" id="ARBA00023015"/>
    </source>
</evidence>
<comment type="similarity">
    <text evidence="9">Belongs to the HSF family.</text>
</comment>
<comment type="caution">
    <text evidence="12">The sequence shown here is derived from an EMBL/GenBank/DDBJ whole genome shotgun (WGS) entry which is preliminary data.</text>
</comment>